<feature type="region of interest" description="Disordered" evidence="1">
    <location>
        <begin position="1"/>
        <end position="24"/>
    </location>
</feature>
<feature type="transmembrane region" description="Helical" evidence="2">
    <location>
        <begin position="20"/>
        <end position="37"/>
    </location>
</feature>
<protein>
    <submittedName>
        <fullName evidence="3">Uncharacterized protein</fullName>
    </submittedName>
</protein>
<feature type="region of interest" description="Disordered" evidence="1">
    <location>
        <begin position="57"/>
        <end position="86"/>
    </location>
</feature>
<name>A0A6C0CTZ9_9ZZZZ</name>
<evidence type="ECO:0000256" key="1">
    <source>
        <dbReference type="SAM" id="MobiDB-lite"/>
    </source>
</evidence>
<organism evidence="3">
    <name type="scientific">viral metagenome</name>
    <dbReference type="NCBI Taxonomy" id="1070528"/>
    <lineage>
        <taxon>unclassified sequences</taxon>
        <taxon>metagenomes</taxon>
        <taxon>organismal metagenomes</taxon>
    </lineage>
</organism>
<keyword evidence="2" id="KW-1133">Transmembrane helix</keyword>
<sequence>MPRRRDTKKHGTRRHRKMRGGYYGASGAIAPGAMAWSRGSEMGQFAVDKGGNIGKLTPGNVIQYGRGRRRKSRGRRTRRKMRGGGKYGAVAASFVGTGSRGMADAVGTNTKYPPFGGPAEGAFNDAARASIAKGGSFDILPK</sequence>
<reference evidence="3" key="1">
    <citation type="journal article" date="2020" name="Nature">
        <title>Giant virus diversity and host interactions through global metagenomics.</title>
        <authorList>
            <person name="Schulz F."/>
            <person name="Roux S."/>
            <person name="Paez-Espino D."/>
            <person name="Jungbluth S."/>
            <person name="Walsh D.A."/>
            <person name="Denef V.J."/>
            <person name="McMahon K.D."/>
            <person name="Konstantinidis K.T."/>
            <person name="Eloe-Fadrosh E.A."/>
            <person name="Kyrpides N.C."/>
            <person name="Woyke T."/>
        </authorList>
    </citation>
    <scope>NUCLEOTIDE SEQUENCE</scope>
    <source>
        <strain evidence="3">GVMAG-M-3300021963-12</strain>
    </source>
</reference>
<proteinExistence type="predicted"/>
<feature type="compositionally biased region" description="Basic residues" evidence="1">
    <location>
        <begin position="1"/>
        <end position="19"/>
    </location>
</feature>
<evidence type="ECO:0000313" key="3">
    <source>
        <dbReference type="EMBL" id="QHT07370.1"/>
    </source>
</evidence>
<accession>A0A6C0CTZ9</accession>
<feature type="compositionally biased region" description="Basic residues" evidence="1">
    <location>
        <begin position="66"/>
        <end position="83"/>
    </location>
</feature>
<dbReference type="AlphaFoldDB" id="A0A6C0CTZ9"/>
<evidence type="ECO:0000256" key="2">
    <source>
        <dbReference type="SAM" id="Phobius"/>
    </source>
</evidence>
<keyword evidence="2" id="KW-0472">Membrane</keyword>
<dbReference type="EMBL" id="MN739481">
    <property type="protein sequence ID" value="QHT07370.1"/>
    <property type="molecule type" value="Genomic_DNA"/>
</dbReference>
<keyword evidence="2" id="KW-0812">Transmembrane</keyword>